<dbReference type="AlphaFoldDB" id="X1QIC4"/>
<protein>
    <submittedName>
        <fullName evidence="1">Uncharacterized protein</fullName>
    </submittedName>
</protein>
<comment type="caution">
    <text evidence="1">The sequence shown here is derived from an EMBL/GenBank/DDBJ whole genome shotgun (WGS) entry which is preliminary data.</text>
</comment>
<feature type="non-terminal residue" evidence="1">
    <location>
        <position position="1"/>
    </location>
</feature>
<gene>
    <name evidence="1" type="ORF">S06H3_53133</name>
</gene>
<organism evidence="1">
    <name type="scientific">marine sediment metagenome</name>
    <dbReference type="NCBI Taxonomy" id="412755"/>
    <lineage>
        <taxon>unclassified sequences</taxon>
        <taxon>metagenomes</taxon>
        <taxon>ecological metagenomes</taxon>
    </lineage>
</organism>
<sequence length="245" mass="28003">QTLTFTNNSEQDLNLSLLLKNQIEADKIYWDGEYYPLSENPRKFSNPDKVAFYAPSEEYLSFYDFSDIPDEFNPELWAEKKDSQTILILSLNISIPANSSKTIDPEYSSLKAKEELPEKTTITSKTYIKTLPTLEKRYVWNGTVGDVHYKDNYADPSEQWKDIDLTWEGNRITKAPYELTHEGNKLTLKDKQTGNITTIELDSIGGKKIPDVDWERSKGLARAPGITTIEDVTLDTDLEVIAEFS</sequence>
<proteinExistence type="predicted"/>
<dbReference type="EMBL" id="BARV01033847">
    <property type="protein sequence ID" value="GAI54561.1"/>
    <property type="molecule type" value="Genomic_DNA"/>
</dbReference>
<feature type="non-terminal residue" evidence="1">
    <location>
        <position position="245"/>
    </location>
</feature>
<accession>X1QIC4</accession>
<evidence type="ECO:0000313" key="1">
    <source>
        <dbReference type="EMBL" id="GAI54561.1"/>
    </source>
</evidence>
<reference evidence="1" key="1">
    <citation type="journal article" date="2014" name="Front. Microbiol.">
        <title>High frequency of phylogenetically diverse reductive dehalogenase-homologous genes in deep subseafloor sedimentary metagenomes.</title>
        <authorList>
            <person name="Kawai M."/>
            <person name="Futagami T."/>
            <person name="Toyoda A."/>
            <person name="Takaki Y."/>
            <person name="Nishi S."/>
            <person name="Hori S."/>
            <person name="Arai W."/>
            <person name="Tsubouchi T."/>
            <person name="Morono Y."/>
            <person name="Uchiyama I."/>
            <person name="Ito T."/>
            <person name="Fujiyama A."/>
            <person name="Inagaki F."/>
            <person name="Takami H."/>
        </authorList>
    </citation>
    <scope>NUCLEOTIDE SEQUENCE</scope>
    <source>
        <strain evidence="1">Expedition CK06-06</strain>
    </source>
</reference>
<name>X1QIC4_9ZZZZ</name>